<gene>
    <name evidence="3" type="ORF">NDU88_002263</name>
</gene>
<feature type="region of interest" description="Disordered" evidence="1">
    <location>
        <begin position="36"/>
        <end position="70"/>
    </location>
</feature>
<dbReference type="Proteomes" id="UP001066276">
    <property type="component" value="Chromosome 12"/>
</dbReference>
<name>A0AAV7L0T0_PLEWA</name>
<keyword evidence="4" id="KW-1185">Reference proteome</keyword>
<evidence type="ECO:0000256" key="1">
    <source>
        <dbReference type="SAM" id="MobiDB-lite"/>
    </source>
</evidence>
<accession>A0AAV7L0T0</accession>
<keyword evidence="2" id="KW-0732">Signal</keyword>
<evidence type="ECO:0000256" key="2">
    <source>
        <dbReference type="SAM" id="SignalP"/>
    </source>
</evidence>
<evidence type="ECO:0000313" key="3">
    <source>
        <dbReference type="EMBL" id="KAJ1082093.1"/>
    </source>
</evidence>
<dbReference type="EMBL" id="JANPWB010000016">
    <property type="protein sequence ID" value="KAJ1082093.1"/>
    <property type="molecule type" value="Genomic_DNA"/>
</dbReference>
<protein>
    <submittedName>
        <fullName evidence="3">Uncharacterized protein</fullName>
    </submittedName>
</protein>
<sequence>MGMTRLGLFGVQVCWKQAALIGCLYSWAGPIQGTSHCGDHSPLPGEMASGGQGRGDGIRPRGRDGGLVGE</sequence>
<feature type="chain" id="PRO_5043563562" evidence="2">
    <location>
        <begin position="34"/>
        <end position="70"/>
    </location>
</feature>
<feature type="signal peptide" evidence="2">
    <location>
        <begin position="1"/>
        <end position="33"/>
    </location>
</feature>
<comment type="caution">
    <text evidence="3">The sequence shown here is derived from an EMBL/GenBank/DDBJ whole genome shotgun (WGS) entry which is preliminary data.</text>
</comment>
<dbReference type="AlphaFoldDB" id="A0AAV7L0T0"/>
<evidence type="ECO:0000313" key="4">
    <source>
        <dbReference type="Proteomes" id="UP001066276"/>
    </source>
</evidence>
<proteinExistence type="predicted"/>
<reference evidence="3" key="1">
    <citation type="journal article" date="2022" name="bioRxiv">
        <title>Sequencing and chromosome-scale assembly of the giantPleurodeles waltlgenome.</title>
        <authorList>
            <person name="Brown T."/>
            <person name="Elewa A."/>
            <person name="Iarovenko S."/>
            <person name="Subramanian E."/>
            <person name="Araus A.J."/>
            <person name="Petzold A."/>
            <person name="Susuki M."/>
            <person name="Suzuki K.-i.T."/>
            <person name="Hayashi T."/>
            <person name="Toyoda A."/>
            <person name="Oliveira C."/>
            <person name="Osipova E."/>
            <person name="Leigh N.D."/>
            <person name="Simon A."/>
            <person name="Yun M.H."/>
        </authorList>
    </citation>
    <scope>NUCLEOTIDE SEQUENCE</scope>
    <source>
        <strain evidence="3">20211129_DDA</strain>
        <tissue evidence="3">Liver</tissue>
    </source>
</reference>
<organism evidence="3 4">
    <name type="scientific">Pleurodeles waltl</name>
    <name type="common">Iberian ribbed newt</name>
    <dbReference type="NCBI Taxonomy" id="8319"/>
    <lineage>
        <taxon>Eukaryota</taxon>
        <taxon>Metazoa</taxon>
        <taxon>Chordata</taxon>
        <taxon>Craniata</taxon>
        <taxon>Vertebrata</taxon>
        <taxon>Euteleostomi</taxon>
        <taxon>Amphibia</taxon>
        <taxon>Batrachia</taxon>
        <taxon>Caudata</taxon>
        <taxon>Salamandroidea</taxon>
        <taxon>Salamandridae</taxon>
        <taxon>Pleurodelinae</taxon>
        <taxon>Pleurodeles</taxon>
    </lineage>
</organism>